<organism evidence="7 8">
    <name type="scientific">Ranatra chinensis</name>
    <dbReference type="NCBI Taxonomy" id="642074"/>
    <lineage>
        <taxon>Eukaryota</taxon>
        <taxon>Metazoa</taxon>
        <taxon>Ecdysozoa</taxon>
        <taxon>Arthropoda</taxon>
        <taxon>Hexapoda</taxon>
        <taxon>Insecta</taxon>
        <taxon>Pterygota</taxon>
        <taxon>Neoptera</taxon>
        <taxon>Paraneoptera</taxon>
        <taxon>Hemiptera</taxon>
        <taxon>Heteroptera</taxon>
        <taxon>Panheteroptera</taxon>
        <taxon>Nepomorpha</taxon>
        <taxon>Nepidae</taxon>
        <taxon>Ranatrinae</taxon>
        <taxon>Ranatra</taxon>
    </lineage>
</organism>
<dbReference type="Proteomes" id="UP001558652">
    <property type="component" value="Unassembled WGS sequence"/>
</dbReference>
<keyword evidence="2 5" id="KW-0862">Zinc</keyword>
<keyword evidence="8" id="KW-1185">Reference proteome</keyword>
<dbReference type="Pfam" id="PF00412">
    <property type="entry name" value="LIM"/>
    <property type="match status" value="3"/>
</dbReference>
<dbReference type="GO" id="GO:0031430">
    <property type="term" value="C:M band"/>
    <property type="evidence" value="ECO:0007669"/>
    <property type="project" value="UniProtKB-SubCell"/>
</dbReference>
<feature type="domain" description="LIM zinc-binding" evidence="6">
    <location>
        <begin position="53"/>
        <end position="112"/>
    </location>
</feature>
<evidence type="ECO:0000259" key="6">
    <source>
        <dbReference type="PROSITE" id="PS50023"/>
    </source>
</evidence>
<comment type="subcellular location">
    <subcellularLocation>
        <location evidence="4">Cytoplasm</location>
        <location evidence="4">Myofibril</location>
        <location evidence="4">Sarcomere</location>
        <location evidence="4">M line</location>
    </subcellularLocation>
</comment>
<dbReference type="SMART" id="SM00132">
    <property type="entry name" value="LIM"/>
    <property type="match status" value="3"/>
</dbReference>
<proteinExistence type="predicted"/>
<evidence type="ECO:0000313" key="7">
    <source>
        <dbReference type="EMBL" id="KAL1140287.1"/>
    </source>
</evidence>
<evidence type="ECO:0000256" key="3">
    <source>
        <dbReference type="ARBA" id="ARBA00023038"/>
    </source>
</evidence>
<gene>
    <name evidence="7" type="ORF">AAG570_000219</name>
</gene>
<name>A0ABD0Z931_9HEMI</name>
<keyword evidence="3 5" id="KW-0440">LIM domain</keyword>
<evidence type="ECO:0000256" key="4">
    <source>
        <dbReference type="ARBA" id="ARBA00037833"/>
    </source>
</evidence>
<dbReference type="PROSITE" id="PS50023">
    <property type="entry name" value="LIM_DOMAIN_2"/>
    <property type="match status" value="1"/>
</dbReference>
<evidence type="ECO:0000256" key="5">
    <source>
        <dbReference type="PROSITE-ProRule" id="PRU00125"/>
    </source>
</evidence>
<dbReference type="SUPFAM" id="SSF57716">
    <property type="entry name" value="Glucocorticoid receptor-like (DNA-binding domain)"/>
    <property type="match status" value="2"/>
</dbReference>
<dbReference type="EMBL" id="JBFDAA010000001">
    <property type="protein sequence ID" value="KAL1140287.1"/>
    <property type="molecule type" value="Genomic_DNA"/>
</dbReference>
<accession>A0ABD0Z931</accession>
<dbReference type="InterPro" id="IPR001781">
    <property type="entry name" value="Znf_LIM"/>
</dbReference>
<reference evidence="7 8" key="1">
    <citation type="submission" date="2024-07" db="EMBL/GenBank/DDBJ databases">
        <title>Chromosome-level genome assembly of the water stick insect Ranatra chinensis (Heteroptera: Nepidae).</title>
        <authorList>
            <person name="Liu X."/>
        </authorList>
    </citation>
    <scope>NUCLEOTIDE SEQUENCE [LARGE SCALE GENOMIC DNA]</scope>
    <source>
        <strain evidence="7">Cailab_2021Rc</strain>
        <tissue evidence="7">Muscle</tissue>
    </source>
</reference>
<sequence length="156" mass="18245">MSFSLQIVQALNKTWHQDHFNCCHCKKPISGQKFNVHDGRPYCENDYAQLFLKRCHGCNLPIRDVVVVALDKNWHRDHFVCIICDTKLANKGFFERENSPFCQHCYEQKFCPRCKECGLPVTDTTIMALGEKWHQNCFKCKVCSSVLFTNHRSIEN</sequence>
<evidence type="ECO:0000313" key="8">
    <source>
        <dbReference type="Proteomes" id="UP001558652"/>
    </source>
</evidence>
<evidence type="ECO:0000256" key="2">
    <source>
        <dbReference type="ARBA" id="ARBA00022833"/>
    </source>
</evidence>
<dbReference type="PANTHER" id="PTHR24214:SF38">
    <property type="entry name" value="PDZ AND LIM DOMAIN PROTEIN ZASP-RELATED"/>
    <property type="match status" value="1"/>
</dbReference>
<dbReference type="PANTHER" id="PTHR24214">
    <property type="entry name" value="PDZ AND LIM DOMAIN PROTEIN ZASP"/>
    <property type="match status" value="1"/>
</dbReference>
<dbReference type="FunFam" id="2.10.110.10:FF:000009">
    <property type="entry name" value="Paxillin isoform 1"/>
    <property type="match status" value="1"/>
</dbReference>
<comment type="caution">
    <text evidence="7">The sequence shown here is derived from an EMBL/GenBank/DDBJ whole genome shotgun (WGS) entry which is preliminary data.</text>
</comment>
<dbReference type="PROSITE" id="PS00478">
    <property type="entry name" value="LIM_DOMAIN_1"/>
    <property type="match status" value="2"/>
</dbReference>
<dbReference type="Gene3D" id="2.10.110.10">
    <property type="entry name" value="Cysteine Rich Protein"/>
    <property type="match status" value="3"/>
</dbReference>
<protein>
    <recommendedName>
        <fullName evidence="6">LIM zinc-binding domain-containing protein</fullName>
    </recommendedName>
</protein>
<keyword evidence="1 5" id="KW-0479">Metal-binding</keyword>
<evidence type="ECO:0000256" key="1">
    <source>
        <dbReference type="ARBA" id="ARBA00022723"/>
    </source>
</evidence>
<dbReference type="AlphaFoldDB" id="A0ABD0Z931"/>
<dbReference type="GO" id="GO:0046872">
    <property type="term" value="F:metal ion binding"/>
    <property type="evidence" value="ECO:0007669"/>
    <property type="project" value="UniProtKB-KW"/>
</dbReference>
<dbReference type="GO" id="GO:0055120">
    <property type="term" value="C:striated muscle dense body"/>
    <property type="evidence" value="ECO:0007669"/>
    <property type="project" value="UniProtKB-ARBA"/>
</dbReference>
<dbReference type="InterPro" id="IPR050604">
    <property type="entry name" value="PDZ-LIM_domain"/>
</dbReference>